<comment type="function">
    <text evidence="11">FliM is one of three proteins (FliG, FliN, FliM) that forms the rotor-mounted switch complex (C ring), located at the base of the basal body. This complex interacts with the CheY and CheZ chemotaxis proteins, in addition to contacting components of the motor that determine the direction of flagellar rotation.</text>
</comment>
<keyword evidence="7" id="KW-0997">Cell inner membrane</keyword>
<evidence type="ECO:0000256" key="4">
    <source>
        <dbReference type="ARBA" id="ARBA00021898"/>
    </source>
</evidence>
<keyword evidence="6" id="KW-0145">Chemotaxis</keyword>
<organism evidence="14 15">
    <name type="scientific">Azospirillum thiophilum</name>
    <dbReference type="NCBI Taxonomy" id="528244"/>
    <lineage>
        <taxon>Bacteria</taxon>
        <taxon>Pseudomonadati</taxon>
        <taxon>Pseudomonadota</taxon>
        <taxon>Alphaproteobacteria</taxon>
        <taxon>Rhodospirillales</taxon>
        <taxon>Azospirillaceae</taxon>
        <taxon>Azospirillum</taxon>
    </lineage>
</organism>
<feature type="domain" description="Flagellar motor switch protein FliN-like C-terminal" evidence="13">
    <location>
        <begin position="313"/>
        <end position="380"/>
    </location>
</feature>
<dbReference type="GO" id="GO:0071978">
    <property type="term" value="P:bacterial-type flagellum-dependent swarming motility"/>
    <property type="evidence" value="ECO:0007669"/>
    <property type="project" value="TreeGrafter"/>
</dbReference>
<keyword evidence="10" id="KW-0975">Bacterial flagellum</keyword>
<dbReference type="PANTHER" id="PTHR30034:SF3">
    <property type="entry name" value="FLAGELLAR MOTOR SWITCH PROTEIN FLIM"/>
    <property type="match status" value="1"/>
</dbReference>
<dbReference type="RefSeq" id="WP_045584875.1">
    <property type="nucleotide sequence ID" value="NZ_CP012406.1"/>
</dbReference>
<evidence type="ECO:0000256" key="12">
    <source>
        <dbReference type="NCBIfam" id="TIGR01397"/>
    </source>
</evidence>
<evidence type="ECO:0000256" key="2">
    <source>
        <dbReference type="ARBA" id="ARBA00004417"/>
    </source>
</evidence>
<evidence type="ECO:0000256" key="7">
    <source>
        <dbReference type="ARBA" id="ARBA00022519"/>
    </source>
</evidence>
<dbReference type="PRINTS" id="PR00955">
    <property type="entry name" value="FLGMOTORFLIM"/>
</dbReference>
<accession>A0AAC8W4F5</accession>
<reference evidence="14 15" key="2">
    <citation type="journal article" date="2016" name="Genome Announc.">
        <title>Complete Genome Sequence of a Strain of Azospirillum thiophilum Isolated from a Sulfide Spring.</title>
        <authorList>
            <person name="Fomenkov A."/>
            <person name="Vincze T."/>
            <person name="Grabovich M."/>
            <person name="Anton B.P."/>
            <person name="Dubinina G."/>
            <person name="Orlova M."/>
            <person name="Belousova E."/>
            <person name="Roberts R.J."/>
        </authorList>
    </citation>
    <scope>NUCLEOTIDE SEQUENCE [LARGE SCALE GENOMIC DNA]</scope>
    <source>
        <strain evidence="14 15">BV-S</strain>
    </source>
</reference>
<keyword evidence="9" id="KW-0472">Membrane</keyword>
<dbReference type="NCBIfam" id="TIGR01397">
    <property type="entry name" value="fliM_switch"/>
    <property type="match status" value="1"/>
</dbReference>
<keyword evidence="14" id="KW-0282">Flagellum</keyword>
<dbReference type="Pfam" id="PF02154">
    <property type="entry name" value="FliM"/>
    <property type="match status" value="1"/>
</dbReference>
<keyword evidence="15" id="KW-1185">Reference proteome</keyword>
<reference evidence="15" key="1">
    <citation type="submission" date="2015-08" db="EMBL/GenBank/DDBJ databases">
        <title>Complete Genome Sequence of Azospirillum thiophilum BV-S.</title>
        <authorList>
            <person name="Fomenkov A."/>
            <person name="Vincze T."/>
            <person name="Grabovich M."/>
            <person name="Dubinina G."/>
            <person name="Orlova M."/>
            <person name="Belousova E."/>
            <person name="Roberts R.J."/>
        </authorList>
    </citation>
    <scope>NUCLEOTIDE SEQUENCE [LARGE SCALE GENOMIC DNA]</scope>
    <source>
        <strain evidence="15">BV-S</strain>
    </source>
</reference>
<dbReference type="InterPro" id="IPR001689">
    <property type="entry name" value="Flag_FliM"/>
</dbReference>
<proteinExistence type="inferred from homology"/>
<sequence>MTNTPVPPSDVTAAATAAATAVADAAPDAGADWSDAAWELAAAQPAAQPAPANEAANEAAADAMAGFAGDTKTLSQEEIDRLLNFAAPEGGGAEMSAIQRLVSSTTVNKDRLPMLDVVFDRMVRLLNTSLRQFASTNVEASLSKIEWLRYTDFQDAIELPALIGVARAEPWDNQMLVTIDSALIYCMMDVLLGGRRSRPGRIDGRAYTSIERKMTERMMKVVLQDLGQSFDPLAQVDFVFDRLEVNPQFATITRATNAIIRVRIAVEVERRTGHIDIVIPYATLEPVRGKLVQMFMGEKFGHDTVWENHLKNELMRSKLELVAVLAETKVPLGEVLAWQKGQSLKLRINPDSTILVFSKTIPLFAGHMGQRNDNIAVKIDTDLDTKQELIDGLLSH</sequence>
<dbReference type="CDD" id="cd17908">
    <property type="entry name" value="FliM"/>
    <property type="match status" value="1"/>
</dbReference>
<dbReference type="GO" id="GO:0009425">
    <property type="term" value="C:bacterial-type flagellum basal body"/>
    <property type="evidence" value="ECO:0007669"/>
    <property type="project" value="UniProtKB-SubCell"/>
</dbReference>
<protein>
    <recommendedName>
        <fullName evidence="4 12">Flagellar motor switch protein FliM</fullName>
    </recommendedName>
</protein>
<evidence type="ECO:0000313" key="15">
    <source>
        <dbReference type="Proteomes" id="UP000069935"/>
    </source>
</evidence>
<keyword evidence="5" id="KW-1003">Cell membrane</keyword>
<dbReference type="Gene3D" id="3.40.1550.10">
    <property type="entry name" value="CheC-like"/>
    <property type="match status" value="1"/>
</dbReference>
<evidence type="ECO:0000256" key="11">
    <source>
        <dbReference type="ARBA" id="ARBA00025044"/>
    </source>
</evidence>
<dbReference type="PANTHER" id="PTHR30034">
    <property type="entry name" value="FLAGELLAR MOTOR SWITCH PROTEIN FLIM"/>
    <property type="match status" value="1"/>
</dbReference>
<dbReference type="Pfam" id="PF01052">
    <property type="entry name" value="FliMN_C"/>
    <property type="match status" value="1"/>
</dbReference>
<evidence type="ECO:0000256" key="6">
    <source>
        <dbReference type="ARBA" id="ARBA00022500"/>
    </source>
</evidence>
<keyword evidence="14" id="KW-0966">Cell projection</keyword>
<evidence type="ECO:0000256" key="1">
    <source>
        <dbReference type="ARBA" id="ARBA00004117"/>
    </source>
</evidence>
<dbReference type="Gene3D" id="2.30.330.10">
    <property type="entry name" value="SpoA-like"/>
    <property type="match status" value="1"/>
</dbReference>
<dbReference type="GO" id="GO:0050918">
    <property type="term" value="P:positive chemotaxis"/>
    <property type="evidence" value="ECO:0007669"/>
    <property type="project" value="TreeGrafter"/>
</dbReference>
<keyword evidence="8" id="KW-0283">Flagellar rotation</keyword>
<evidence type="ECO:0000256" key="9">
    <source>
        <dbReference type="ARBA" id="ARBA00023136"/>
    </source>
</evidence>
<dbReference type="KEGG" id="ati:AL072_28395"/>
<dbReference type="GO" id="GO:0005886">
    <property type="term" value="C:plasma membrane"/>
    <property type="evidence" value="ECO:0007669"/>
    <property type="project" value="UniProtKB-SubCell"/>
</dbReference>
<dbReference type="InterPro" id="IPR001543">
    <property type="entry name" value="FliN-like_C"/>
</dbReference>
<evidence type="ECO:0000259" key="13">
    <source>
        <dbReference type="Pfam" id="PF01052"/>
    </source>
</evidence>
<evidence type="ECO:0000256" key="3">
    <source>
        <dbReference type="ARBA" id="ARBA00011049"/>
    </source>
</evidence>
<dbReference type="AlphaFoldDB" id="A0AAC8W4F5"/>
<dbReference type="GO" id="GO:0003774">
    <property type="term" value="F:cytoskeletal motor activity"/>
    <property type="evidence" value="ECO:0007669"/>
    <property type="project" value="InterPro"/>
</dbReference>
<dbReference type="InterPro" id="IPR036429">
    <property type="entry name" value="SpoA-like_sf"/>
</dbReference>
<evidence type="ECO:0000313" key="14">
    <source>
        <dbReference type="EMBL" id="ALG74925.1"/>
    </source>
</evidence>
<gene>
    <name evidence="14" type="primary">fliM</name>
    <name evidence="14" type="ORF">AL072_28395</name>
</gene>
<evidence type="ECO:0000256" key="8">
    <source>
        <dbReference type="ARBA" id="ARBA00022779"/>
    </source>
</evidence>
<name>A0AAC8W4F5_9PROT</name>
<dbReference type="SUPFAM" id="SSF101801">
    <property type="entry name" value="Surface presentation of antigens (SPOA)"/>
    <property type="match status" value="1"/>
</dbReference>
<evidence type="ECO:0000256" key="10">
    <source>
        <dbReference type="ARBA" id="ARBA00023143"/>
    </source>
</evidence>
<dbReference type="Proteomes" id="UP000069935">
    <property type="component" value="Chromosome 6"/>
</dbReference>
<keyword evidence="14" id="KW-0969">Cilium</keyword>
<evidence type="ECO:0000256" key="5">
    <source>
        <dbReference type="ARBA" id="ARBA00022475"/>
    </source>
</evidence>
<dbReference type="EMBL" id="CP012406">
    <property type="protein sequence ID" value="ALG74925.1"/>
    <property type="molecule type" value="Genomic_DNA"/>
</dbReference>
<dbReference type="SUPFAM" id="SSF103039">
    <property type="entry name" value="CheC-like"/>
    <property type="match status" value="1"/>
</dbReference>
<dbReference type="InterPro" id="IPR028976">
    <property type="entry name" value="CheC-like_sf"/>
</dbReference>
<comment type="subcellular location">
    <subcellularLocation>
        <location evidence="1">Bacterial flagellum basal body</location>
    </subcellularLocation>
    <subcellularLocation>
        <location evidence="2">Cell inner membrane</location>
        <topology evidence="2">Peripheral membrane protein</topology>
    </subcellularLocation>
</comment>
<comment type="similarity">
    <text evidence="3">Belongs to the FliM family.</text>
</comment>